<evidence type="ECO:0000256" key="2">
    <source>
        <dbReference type="SAM" id="Phobius"/>
    </source>
</evidence>
<evidence type="ECO:0000313" key="3">
    <source>
        <dbReference type="EMBL" id="BAF59810.1"/>
    </source>
</evidence>
<dbReference type="PANTHER" id="PTHR42709:SF11">
    <property type="entry name" value="DEDA FAMILY PROTEIN"/>
    <property type="match status" value="1"/>
</dbReference>
<protein>
    <submittedName>
        <fullName evidence="3">Predicted membrane protein</fullName>
    </submittedName>
</protein>
<evidence type="ECO:0000256" key="1">
    <source>
        <dbReference type="ARBA" id="ARBA00010792"/>
    </source>
</evidence>
<feature type="transmembrane region" description="Helical" evidence="2">
    <location>
        <begin position="129"/>
        <end position="151"/>
    </location>
</feature>
<dbReference type="GO" id="GO:0005886">
    <property type="term" value="C:plasma membrane"/>
    <property type="evidence" value="ECO:0007669"/>
    <property type="project" value="TreeGrafter"/>
</dbReference>
<feature type="transmembrane region" description="Helical" evidence="2">
    <location>
        <begin position="17"/>
        <end position="42"/>
    </location>
</feature>
<dbReference type="PANTHER" id="PTHR42709">
    <property type="entry name" value="ALKALINE PHOSPHATASE LIKE PROTEIN"/>
    <property type="match status" value="1"/>
</dbReference>
<gene>
    <name evidence="3" type="ordered locus">PTH_1629</name>
</gene>
<dbReference type="KEGG" id="pth:PTH_1629"/>
<feature type="transmembrane region" description="Helical" evidence="2">
    <location>
        <begin position="49"/>
        <end position="70"/>
    </location>
</feature>
<evidence type="ECO:0000313" key="4">
    <source>
        <dbReference type="Proteomes" id="UP000006556"/>
    </source>
</evidence>
<dbReference type="eggNOG" id="COG1238">
    <property type="taxonomic scope" value="Bacteria"/>
</dbReference>
<dbReference type="AlphaFoldDB" id="A5D1S8"/>
<keyword evidence="2" id="KW-1133">Transmembrane helix</keyword>
<reference evidence="4" key="1">
    <citation type="journal article" date="2008" name="Genome Res.">
        <title>The genome of Pelotomaculum thermopropionicum reveals niche-associated evolution in anaerobic microbiota.</title>
        <authorList>
            <person name="Kosaka T."/>
            <person name="Kato S."/>
            <person name="Shimoyama T."/>
            <person name="Ishii S."/>
            <person name="Abe T."/>
            <person name="Watanabe K."/>
        </authorList>
    </citation>
    <scope>NUCLEOTIDE SEQUENCE [LARGE SCALE GENOMIC DNA]</scope>
    <source>
        <strain evidence="4">DSM 13744 / JCM 10971 / SI</strain>
    </source>
</reference>
<sequence length="162" mass="18118">MKNVEFLDWLQNTNQGAFLFVLSFANAIFFPVGPEVVFVPVIMLNHSKLLPYATCCAAGSVMGLAVTYLMSYHCGQVLIDRYIPSKKMETGVRVFNKYGPLALVIASMFPVFPYRILVILSGFLRQRPAMVFSFLSIGKALRFFGYGLLIAKLGESVVRFLN</sequence>
<dbReference type="STRING" id="370438.PTH_1629"/>
<organism evidence="3 4">
    <name type="scientific">Pelotomaculum thermopropionicum (strain DSM 13744 / JCM 10971 / SI)</name>
    <dbReference type="NCBI Taxonomy" id="370438"/>
    <lineage>
        <taxon>Bacteria</taxon>
        <taxon>Bacillati</taxon>
        <taxon>Bacillota</taxon>
        <taxon>Clostridia</taxon>
        <taxon>Eubacteriales</taxon>
        <taxon>Desulfotomaculaceae</taxon>
        <taxon>Pelotomaculum</taxon>
    </lineage>
</organism>
<dbReference type="InterPro" id="IPR051311">
    <property type="entry name" value="DedA_domain"/>
</dbReference>
<keyword evidence="2" id="KW-0472">Membrane</keyword>
<dbReference type="EMBL" id="AP009389">
    <property type="protein sequence ID" value="BAF59810.1"/>
    <property type="molecule type" value="Genomic_DNA"/>
</dbReference>
<accession>A5D1S8</accession>
<dbReference type="Proteomes" id="UP000006556">
    <property type="component" value="Chromosome"/>
</dbReference>
<dbReference type="HOGENOM" id="CLU_1633820_0_0_9"/>
<proteinExistence type="inferred from homology"/>
<feature type="transmembrane region" description="Helical" evidence="2">
    <location>
        <begin position="98"/>
        <end position="117"/>
    </location>
</feature>
<name>A5D1S8_PELTS</name>
<comment type="similarity">
    <text evidence="1">Belongs to the DedA family.</text>
</comment>
<keyword evidence="2" id="KW-0812">Transmembrane</keyword>
<keyword evidence="4" id="KW-1185">Reference proteome</keyword>